<evidence type="ECO:0000313" key="4">
    <source>
        <dbReference type="Proteomes" id="UP001230504"/>
    </source>
</evidence>
<keyword evidence="3" id="KW-0808">Transferase</keyword>
<evidence type="ECO:0000256" key="2">
    <source>
        <dbReference type="SAM" id="Phobius"/>
    </source>
</evidence>
<organism evidence="3 4">
    <name type="scientific">Colletotrichum navitas</name>
    <dbReference type="NCBI Taxonomy" id="681940"/>
    <lineage>
        <taxon>Eukaryota</taxon>
        <taxon>Fungi</taxon>
        <taxon>Dikarya</taxon>
        <taxon>Ascomycota</taxon>
        <taxon>Pezizomycotina</taxon>
        <taxon>Sordariomycetes</taxon>
        <taxon>Hypocreomycetidae</taxon>
        <taxon>Glomerellales</taxon>
        <taxon>Glomerellaceae</taxon>
        <taxon>Colletotrichum</taxon>
        <taxon>Colletotrichum graminicola species complex</taxon>
    </lineage>
</organism>
<keyword evidence="2" id="KW-0472">Membrane</keyword>
<dbReference type="Gene3D" id="3.90.550.20">
    <property type="match status" value="1"/>
</dbReference>
<evidence type="ECO:0000256" key="1">
    <source>
        <dbReference type="ARBA" id="ARBA00009003"/>
    </source>
</evidence>
<proteinExistence type="inferred from homology"/>
<dbReference type="AlphaFoldDB" id="A0AAD8Q0W1"/>
<reference evidence="3" key="1">
    <citation type="submission" date="2021-06" db="EMBL/GenBank/DDBJ databases">
        <title>Comparative genomics, transcriptomics and evolutionary studies reveal genomic signatures of adaptation to plant cell wall in hemibiotrophic fungi.</title>
        <authorList>
            <consortium name="DOE Joint Genome Institute"/>
            <person name="Baroncelli R."/>
            <person name="Diaz J.F."/>
            <person name="Benocci T."/>
            <person name="Peng M."/>
            <person name="Battaglia E."/>
            <person name="Haridas S."/>
            <person name="Andreopoulos W."/>
            <person name="Labutti K."/>
            <person name="Pangilinan J."/>
            <person name="Floch G.L."/>
            <person name="Makela M.R."/>
            <person name="Henrissat B."/>
            <person name="Grigoriev I.V."/>
            <person name="Crouch J.A."/>
            <person name="De Vries R.P."/>
            <person name="Sukno S.A."/>
            <person name="Thon M.R."/>
        </authorList>
    </citation>
    <scope>NUCLEOTIDE SEQUENCE</scope>
    <source>
        <strain evidence="3">CBS 125086</strain>
    </source>
</reference>
<gene>
    <name evidence="3" type="ORF">LY79DRAFT_551708</name>
</gene>
<dbReference type="EMBL" id="JAHLJV010000024">
    <property type="protein sequence ID" value="KAK1593701.1"/>
    <property type="molecule type" value="Genomic_DNA"/>
</dbReference>
<dbReference type="GeneID" id="85441912"/>
<dbReference type="InterPro" id="IPR007577">
    <property type="entry name" value="GlycoTrfase_DXD_sugar-bd_CS"/>
</dbReference>
<dbReference type="GO" id="GO:0000009">
    <property type="term" value="F:alpha-1,6-mannosyltransferase activity"/>
    <property type="evidence" value="ECO:0007669"/>
    <property type="project" value="InterPro"/>
</dbReference>
<accession>A0AAD8Q0W1</accession>
<keyword evidence="2" id="KW-1133">Transmembrane helix</keyword>
<dbReference type="Pfam" id="PF04488">
    <property type="entry name" value="Gly_transf_sug"/>
    <property type="match status" value="1"/>
</dbReference>
<dbReference type="GO" id="GO:0006487">
    <property type="term" value="P:protein N-linked glycosylation"/>
    <property type="evidence" value="ECO:0007669"/>
    <property type="project" value="TreeGrafter"/>
</dbReference>
<dbReference type="InterPro" id="IPR039367">
    <property type="entry name" value="Och1-like"/>
</dbReference>
<dbReference type="InterPro" id="IPR029044">
    <property type="entry name" value="Nucleotide-diphossugar_trans"/>
</dbReference>
<dbReference type="PANTHER" id="PTHR31834">
    <property type="entry name" value="INITIATION-SPECIFIC ALPHA-1,6-MANNOSYLTRANSFERASE"/>
    <property type="match status" value="1"/>
</dbReference>
<evidence type="ECO:0000313" key="3">
    <source>
        <dbReference type="EMBL" id="KAK1593701.1"/>
    </source>
</evidence>
<keyword evidence="2" id="KW-0812">Transmembrane</keyword>
<comment type="caution">
    <text evidence="3">The sequence shown here is derived from an EMBL/GenBank/DDBJ whole genome shotgun (WGS) entry which is preliminary data.</text>
</comment>
<dbReference type="GO" id="GO:0000136">
    <property type="term" value="C:mannan polymerase complex"/>
    <property type="evidence" value="ECO:0007669"/>
    <property type="project" value="TreeGrafter"/>
</dbReference>
<sequence length="337" mass="37974">MLEKVIYNNSRRRYQPRLWVVISLILLLAFLLYIAPSNIDQRLFNNKFTSTKNRGSWNGNFTSSEWMNARPGHLIPPKIWQIILPKGSKNAQNAVDPDTLKETATWLAKNQDYIYTLVGGEGGRDFISRHFNHTVLSTYDSLPNVGMKSDLLRYLLLDIEGGIYSDTDTIALKPVDKWVPEKFRSRTRLIVGIEFDQRDGGTWADISHPVQFCQWTIAAAPGHPVFQKMVARVIQSREDMVNLHGAAWKPTSFEVMNTTGPAAWTDAVWAYLQETDDTLTTLRNLSYMDSPRLYGDALVLPIDGFGMGQPHSASTNDGSIPDGALIKHIFGGSWRGD</sequence>
<dbReference type="PANTHER" id="PTHR31834:SF1">
    <property type="entry name" value="INITIATION-SPECIFIC ALPHA-1,6-MANNOSYLTRANSFERASE"/>
    <property type="match status" value="1"/>
</dbReference>
<protein>
    <submittedName>
        <fullName evidence="3">Nucleotide-diphospho-sugar transferase</fullName>
    </submittedName>
</protein>
<dbReference type="SUPFAM" id="SSF53448">
    <property type="entry name" value="Nucleotide-diphospho-sugar transferases"/>
    <property type="match status" value="1"/>
</dbReference>
<feature type="transmembrane region" description="Helical" evidence="2">
    <location>
        <begin position="18"/>
        <end position="35"/>
    </location>
</feature>
<name>A0AAD8Q0W1_9PEZI</name>
<keyword evidence="4" id="KW-1185">Reference proteome</keyword>
<dbReference type="RefSeq" id="XP_060414987.1">
    <property type="nucleotide sequence ID" value="XM_060557672.1"/>
</dbReference>
<dbReference type="Proteomes" id="UP001230504">
    <property type="component" value="Unassembled WGS sequence"/>
</dbReference>
<comment type="similarity">
    <text evidence="1">Belongs to the glycosyltransferase 32 family.</text>
</comment>